<evidence type="ECO:0000313" key="6">
    <source>
        <dbReference type="EMBL" id="WXC84197.1"/>
    </source>
</evidence>
<keyword evidence="4" id="KW-0456">Lyase</keyword>
<feature type="domain" description="CENP-V/GFA" evidence="5">
    <location>
        <begin position="23"/>
        <end position="140"/>
    </location>
</feature>
<proteinExistence type="inferred from homology"/>
<evidence type="ECO:0000313" key="7">
    <source>
        <dbReference type="Proteomes" id="UP001432046"/>
    </source>
</evidence>
<reference evidence="6" key="1">
    <citation type="journal article" date="2021" name="Int. J. Syst. Evol. Microbiol.">
        <title>Bradyrhizobium septentrionale sp. nov. (sv. septentrionale) and Bradyrhizobium quebecense sp. nov. (sv. septentrionale) associated with legumes native to Canada possess rearranged symbiosis genes and numerous insertion sequences.</title>
        <authorList>
            <person name="Bromfield E.S.P."/>
            <person name="Cloutier S."/>
        </authorList>
    </citation>
    <scope>NUCLEOTIDE SEQUENCE</scope>
    <source>
        <strain evidence="6">5S5</strain>
    </source>
</reference>
<comment type="similarity">
    <text evidence="1">Belongs to the Gfa family.</text>
</comment>
<evidence type="ECO:0000259" key="5">
    <source>
        <dbReference type="PROSITE" id="PS51891"/>
    </source>
</evidence>
<dbReference type="EMBL" id="CP147711">
    <property type="protein sequence ID" value="WXC84197.1"/>
    <property type="molecule type" value="Genomic_DNA"/>
</dbReference>
<reference evidence="6" key="2">
    <citation type="submission" date="2024-03" db="EMBL/GenBank/DDBJ databases">
        <authorList>
            <person name="Bromfield E.S.P."/>
            <person name="Cloutier S."/>
        </authorList>
    </citation>
    <scope>NUCLEOTIDE SEQUENCE</scope>
    <source>
        <strain evidence="6">5S5</strain>
    </source>
</reference>
<evidence type="ECO:0000256" key="4">
    <source>
        <dbReference type="ARBA" id="ARBA00023239"/>
    </source>
</evidence>
<protein>
    <submittedName>
        <fullName evidence="6">GFA family protein</fullName>
    </submittedName>
</protein>
<dbReference type="Pfam" id="PF04828">
    <property type="entry name" value="GFA"/>
    <property type="match status" value="1"/>
</dbReference>
<dbReference type="RefSeq" id="WP_224497068.1">
    <property type="nucleotide sequence ID" value="NZ_CP088285.1"/>
</dbReference>
<evidence type="ECO:0000256" key="3">
    <source>
        <dbReference type="ARBA" id="ARBA00022833"/>
    </source>
</evidence>
<accession>A0ABZ2PAL4</accession>
<dbReference type="PROSITE" id="PS51891">
    <property type="entry name" value="CENP_V_GFA"/>
    <property type="match status" value="1"/>
</dbReference>
<dbReference type="Gene3D" id="3.90.1590.10">
    <property type="entry name" value="glutathione-dependent formaldehyde- activating enzyme (gfa)"/>
    <property type="match status" value="1"/>
</dbReference>
<dbReference type="InterPro" id="IPR006913">
    <property type="entry name" value="CENP-V/GFA"/>
</dbReference>
<evidence type="ECO:0000256" key="1">
    <source>
        <dbReference type="ARBA" id="ARBA00005495"/>
    </source>
</evidence>
<name>A0ABZ2PAL4_9BRAD</name>
<keyword evidence="7" id="KW-1185">Reference proteome</keyword>
<gene>
    <name evidence="6" type="ORF">WDK88_07455</name>
</gene>
<evidence type="ECO:0000256" key="2">
    <source>
        <dbReference type="ARBA" id="ARBA00022723"/>
    </source>
</evidence>
<dbReference type="Proteomes" id="UP001432046">
    <property type="component" value="Chromosome"/>
</dbReference>
<dbReference type="InterPro" id="IPR011057">
    <property type="entry name" value="Mss4-like_sf"/>
</dbReference>
<keyword evidence="3" id="KW-0862">Zinc</keyword>
<dbReference type="PANTHER" id="PTHR33337">
    <property type="entry name" value="GFA DOMAIN-CONTAINING PROTEIN"/>
    <property type="match status" value="1"/>
</dbReference>
<dbReference type="PANTHER" id="PTHR33337:SF40">
    <property type="entry name" value="CENP-V_GFA DOMAIN-CONTAINING PROTEIN-RELATED"/>
    <property type="match status" value="1"/>
</dbReference>
<organism evidence="6 7">
    <name type="scientific">Bradyrhizobium septentrionale</name>
    <dbReference type="NCBI Taxonomy" id="1404411"/>
    <lineage>
        <taxon>Bacteria</taxon>
        <taxon>Pseudomonadati</taxon>
        <taxon>Pseudomonadota</taxon>
        <taxon>Alphaproteobacteria</taxon>
        <taxon>Hyphomicrobiales</taxon>
        <taxon>Nitrobacteraceae</taxon>
        <taxon>Bradyrhizobium</taxon>
    </lineage>
</organism>
<sequence>MFPEDDEFASSKKPKPVALAKPAAGQCLCGKVRFEIDVPARWAWHDHTAASRRAHGAAYATYVGSWKKRFRITQGESELSRYEDDASKTARSFCANCGTPISYERARSPHMVNIPRALFSGRTGRQPLYHIAIEELQEWAYAGEPLVPLKGYPGVVWQRSKKKKRSEREGMF</sequence>
<keyword evidence="2" id="KW-0479">Metal-binding</keyword>
<dbReference type="SUPFAM" id="SSF51316">
    <property type="entry name" value="Mss4-like"/>
    <property type="match status" value="1"/>
</dbReference>